<gene>
    <name evidence="1" type="ORF">GCM10011492_09700</name>
</gene>
<dbReference type="Proteomes" id="UP000636793">
    <property type="component" value="Unassembled WGS sequence"/>
</dbReference>
<comment type="caution">
    <text evidence="1">The sequence shown here is derived from an EMBL/GenBank/DDBJ whole genome shotgun (WGS) entry which is preliminary data.</text>
</comment>
<reference evidence="1" key="2">
    <citation type="submission" date="2020-09" db="EMBL/GenBank/DDBJ databases">
        <authorList>
            <person name="Sun Q."/>
            <person name="Zhou Y."/>
        </authorList>
    </citation>
    <scope>NUCLEOTIDE SEQUENCE</scope>
    <source>
        <strain evidence="1">CGMCC 1.15085</strain>
    </source>
</reference>
<name>A0A916WPE0_9MICO</name>
<sequence>MPQHDRGQGRAARTPADIARLFDLAGSEAAAIRELDGCVARLHEVQAAKVALRDLTADELRAALASRRAVLGGEGA</sequence>
<organism evidence="1 2">
    <name type="scientific">Flexivirga endophytica</name>
    <dbReference type="NCBI Taxonomy" id="1849103"/>
    <lineage>
        <taxon>Bacteria</taxon>
        <taxon>Bacillati</taxon>
        <taxon>Actinomycetota</taxon>
        <taxon>Actinomycetes</taxon>
        <taxon>Micrococcales</taxon>
        <taxon>Dermacoccaceae</taxon>
        <taxon>Flexivirga</taxon>
    </lineage>
</organism>
<dbReference type="EMBL" id="BMHI01000001">
    <property type="protein sequence ID" value="GGB21867.1"/>
    <property type="molecule type" value="Genomic_DNA"/>
</dbReference>
<evidence type="ECO:0000313" key="2">
    <source>
        <dbReference type="Proteomes" id="UP000636793"/>
    </source>
</evidence>
<accession>A0A916WPE0</accession>
<keyword evidence="2" id="KW-1185">Reference proteome</keyword>
<evidence type="ECO:0000313" key="1">
    <source>
        <dbReference type="EMBL" id="GGB21867.1"/>
    </source>
</evidence>
<reference evidence="1" key="1">
    <citation type="journal article" date="2014" name="Int. J. Syst. Evol. Microbiol.">
        <title>Complete genome sequence of Corynebacterium casei LMG S-19264T (=DSM 44701T), isolated from a smear-ripened cheese.</title>
        <authorList>
            <consortium name="US DOE Joint Genome Institute (JGI-PGF)"/>
            <person name="Walter F."/>
            <person name="Albersmeier A."/>
            <person name="Kalinowski J."/>
            <person name="Ruckert C."/>
        </authorList>
    </citation>
    <scope>NUCLEOTIDE SEQUENCE</scope>
    <source>
        <strain evidence="1">CGMCC 1.15085</strain>
    </source>
</reference>
<dbReference type="AlphaFoldDB" id="A0A916WPE0"/>
<proteinExistence type="predicted"/>
<protein>
    <submittedName>
        <fullName evidence="1">Uncharacterized protein</fullName>
    </submittedName>
</protein>
<dbReference type="RefSeq" id="WP_148043232.1">
    <property type="nucleotide sequence ID" value="NZ_BMHI01000001.1"/>
</dbReference>